<reference evidence="3" key="1">
    <citation type="submission" date="2022-04" db="EMBL/GenBank/DDBJ databases">
        <title>Whole genome sequence of Sphaerotilus sp. FB-5.</title>
        <authorList>
            <person name="Takeda M."/>
            <person name="Narihara S."/>
            <person name="Akimoto M."/>
            <person name="Akimoto R."/>
            <person name="Nishiyashiki S."/>
            <person name="Murakami T."/>
        </authorList>
    </citation>
    <scope>NUCLEOTIDE SEQUENCE</scope>
    <source>
        <strain evidence="3">FB-5</strain>
    </source>
</reference>
<keyword evidence="4" id="KW-1185">Reference proteome</keyword>
<dbReference type="RefSeq" id="WP_251972076.1">
    <property type="nucleotide sequence ID" value="NZ_AP025730.1"/>
</dbReference>
<gene>
    <name evidence="3" type="ORF">CATMQ487_07950</name>
</gene>
<organism evidence="3 4">
    <name type="scientific">Sphaerotilus microaerophilus</name>
    <dbReference type="NCBI Taxonomy" id="2914710"/>
    <lineage>
        <taxon>Bacteria</taxon>
        <taxon>Pseudomonadati</taxon>
        <taxon>Pseudomonadota</taxon>
        <taxon>Betaproteobacteria</taxon>
        <taxon>Burkholderiales</taxon>
        <taxon>Sphaerotilaceae</taxon>
        <taxon>Sphaerotilus</taxon>
    </lineage>
</organism>
<evidence type="ECO:0000313" key="4">
    <source>
        <dbReference type="Proteomes" id="UP001057498"/>
    </source>
</evidence>
<dbReference type="InterPro" id="IPR006015">
    <property type="entry name" value="Universal_stress_UspA"/>
</dbReference>
<comment type="similarity">
    <text evidence="1">Belongs to the universal stress protein A family.</text>
</comment>
<dbReference type="EMBL" id="AP025730">
    <property type="protein sequence ID" value="BDI03825.1"/>
    <property type="molecule type" value="Genomic_DNA"/>
</dbReference>
<evidence type="ECO:0000313" key="3">
    <source>
        <dbReference type="EMBL" id="BDI03825.1"/>
    </source>
</evidence>
<dbReference type="Pfam" id="PF00582">
    <property type="entry name" value="Usp"/>
    <property type="match status" value="1"/>
</dbReference>
<dbReference type="PANTHER" id="PTHR31964">
    <property type="entry name" value="ADENINE NUCLEOTIDE ALPHA HYDROLASES-LIKE SUPERFAMILY PROTEIN"/>
    <property type="match status" value="1"/>
</dbReference>
<protein>
    <submittedName>
        <fullName evidence="3">Universal stress protein</fullName>
    </submittedName>
</protein>
<evidence type="ECO:0000256" key="1">
    <source>
        <dbReference type="ARBA" id="ARBA00008791"/>
    </source>
</evidence>
<feature type="domain" description="UspA" evidence="2">
    <location>
        <begin position="2"/>
        <end position="140"/>
    </location>
</feature>
<proteinExistence type="inferred from homology"/>
<dbReference type="CDD" id="cd23659">
    <property type="entry name" value="USP_At3g01520-like"/>
    <property type="match status" value="1"/>
</dbReference>
<dbReference type="SUPFAM" id="SSF52402">
    <property type="entry name" value="Adenine nucleotide alpha hydrolases-like"/>
    <property type="match status" value="1"/>
</dbReference>
<dbReference type="PANTHER" id="PTHR31964:SF113">
    <property type="entry name" value="USPA DOMAIN-CONTAINING PROTEIN"/>
    <property type="match status" value="1"/>
</dbReference>
<name>A0ABM7YHU3_9BURK</name>
<dbReference type="PRINTS" id="PR01438">
    <property type="entry name" value="UNVRSLSTRESS"/>
</dbReference>
<sequence length="161" mass="16354">MKILLAVDGSELALHAVRHALQLVREGLKASFVIGNVQEPATLYEMVTAPDPQVLHDVRASAGADLVTSAEALLDAAGVDYETEVASGDPAHALVEMAERNGCDAIVMGAHGSGDLSAALLGSVSHAVLKSSPVPVTFVREVPEDEPPAGAADDGPGDAAA</sequence>
<accession>A0ABM7YHU3</accession>
<dbReference type="Proteomes" id="UP001057498">
    <property type="component" value="Chromosome"/>
</dbReference>
<dbReference type="InterPro" id="IPR006016">
    <property type="entry name" value="UspA"/>
</dbReference>
<dbReference type="Gene3D" id="3.40.50.620">
    <property type="entry name" value="HUPs"/>
    <property type="match status" value="1"/>
</dbReference>
<evidence type="ECO:0000259" key="2">
    <source>
        <dbReference type="Pfam" id="PF00582"/>
    </source>
</evidence>
<dbReference type="InterPro" id="IPR014729">
    <property type="entry name" value="Rossmann-like_a/b/a_fold"/>
</dbReference>